<dbReference type="AlphaFoldDB" id="A0A8H3KZ06"/>
<sequence>MEFLETRVMSSLGLLGYRNEKIRDLERFKKYWIEIIQECEKWHYLVLAHNERNFLLARLDVVDREINKIQFSFKTLSFVEDFSDFEDSSLSDVAFSDSLRPRVPPPPPPEKSKYVVNTPPRKRCRKNHITSRVSRLIPIPPSDSSSSDSISSSPSDSLPSLLPTIIIPSLLIEQILPLPPYESPLHLIQHQQLQQEQTHQSSSPLPFKPSTPSPISSPDHSSPHLVCNKMCPIHCLQ</sequence>
<feature type="region of interest" description="Disordered" evidence="1">
    <location>
        <begin position="189"/>
        <end position="222"/>
    </location>
</feature>
<accession>A0A8H3KZ06</accession>
<name>A0A8H3KZ06_9GLOM</name>
<evidence type="ECO:0000313" key="3">
    <source>
        <dbReference type="Proteomes" id="UP000615446"/>
    </source>
</evidence>
<organism evidence="2 3">
    <name type="scientific">Rhizophagus clarus</name>
    <dbReference type="NCBI Taxonomy" id="94130"/>
    <lineage>
        <taxon>Eukaryota</taxon>
        <taxon>Fungi</taxon>
        <taxon>Fungi incertae sedis</taxon>
        <taxon>Mucoromycota</taxon>
        <taxon>Glomeromycotina</taxon>
        <taxon>Glomeromycetes</taxon>
        <taxon>Glomerales</taxon>
        <taxon>Glomeraceae</taxon>
        <taxon>Rhizophagus</taxon>
    </lineage>
</organism>
<dbReference type="EMBL" id="BLAL01000027">
    <property type="protein sequence ID" value="GES76961.1"/>
    <property type="molecule type" value="Genomic_DNA"/>
</dbReference>
<gene>
    <name evidence="2" type="ORF">RCL2_000434800</name>
</gene>
<feature type="region of interest" description="Disordered" evidence="1">
    <location>
        <begin position="97"/>
        <end position="121"/>
    </location>
</feature>
<proteinExistence type="predicted"/>
<reference evidence="2" key="1">
    <citation type="submission" date="2019-10" db="EMBL/GenBank/DDBJ databases">
        <title>Conservation and host-specific expression of non-tandemly repeated heterogenous ribosome RNA gene in arbuscular mycorrhizal fungi.</title>
        <authorList>
            <person name="Maeda T."/>
            <person name="Kobayashi Y."/>
            <person name="Nakagawa T."/>
            <person name="Ezawa T."/>
            <person name="Yamaguchi K."/>
            <person name="Bino T."/>
            <person name="Nishimoto Y."/>
            <person name="Shigenobu S."/>
            <person name="Kawaguchi M."/>
        </authorList>
    </citation>
    <scope>NUCLEOTIDE SEQUENCE</scope>
    <source>
        <strain evidence="2">HR1</strain>
    </source>
</reference>
<evidence type="ECO:0000313" key="2">
    <source>
        <dbReference type="EMBL" id="GES76961.1"/>
    </source>
</evidence>
<feature type="compositionally biased region" description="Low complexity" evidence="1">
    <location>
        <begin position="142"/>
        <end position="157"/>
    </location>
</feature>
<feature type="region of interest" description="Disordered" evidence="1">
    <location>
        <begin position="135"/>
        <end position="157"/>
    </location>
</feature>
<dbReference type="Proteomes" id="UP000615446">
    <property type="component" value="Unassembled WGS sequence"/>
</dbReference>
<feature type="compositionally biased region" description="Low complexity" evidence="1">
    <location>
        <begin position="189"/>
        <end position="205"/>
    </location>
</feature>
<evidence type="ECO:0000256" key="1">
    <source>
        <dbReference type="SAM" id="MobiDB-lite"/>
    </source>
</evidence>
<protein>
    <submittedName>
        <fullName evidence="2">Uncharacterized protein</fullName>
    </submittedName>
</protein>
<comment type="caution">
    <text evidence="2">The sequence shown here is derived from an EMBL/GenBank/DDBJ whole genome shotgun (WGS) entry which is preliminary data.</text>
</comment>